<gene>
    <name evidence="8" type="ORF">PSON_ATCC_30995.1.T0860051</name>
</gene>
<dbReference type="Proteomes" id="UP000692954">
    <property type="component" value="Unassembled WGS sequence"/>
</dbReference>
<evidence type="ECO:0000256" key="2">
    <source>
        <dbReference type="ARBA" id="ARBA00012025"/>
    </source>
</evidence>
<dbReference type="PANTHER" id="PTHR21367">
    <property type="entry name" value="ARGININE-TRNA-PROTEIN TRANSFERASE 1"/>
    <property type="match status" value="1"/>
</dbReference>
<dbReference type="Pfam" id="PF04377">
    <property type="entry name" value="ATE_C"/>
    <property type="match status" value="1"/>
</dbReference>
<evidence type="ECO:0000259" key="7">
    <source>
        <dbReference type="Pfam" id="PF04377"/>
    </source>
</evidence>
<dbReference type="EC" id="2.3.2.8" evidence="2"/>
<evidence type="ECO:0000259" key="6">
    <source>
        <dbReference type="Pfam" id="PF04376"/>
    </source>
</evidence>
<keyword evidence="9" id="KW-1185">Reference proteome</keyword>
<dbReference type="PANTHER" id="PTHR21367:SF1">
    <property type="entry name" value="ARGINYL-TRNA--PROTEIN TRANSFERASE 1"/>
    <property type="match status" value="1"/>
</dbReference>
<dbReference type="InterPro" id="IPR030700">
    <property type="entry name" value="N-end_Aminoacyl_Trfase"/>
</dbReference>
<feature type="region of interest" description="Disordered" evidence="5">
    <location>
        <begin position="273"/>
        <end position="298"/>
    </location>
</feature>
<dbReference type="EMBL" id="CAJJDN010000086">
    <property type="protein sequence ID" value="CAD8106149.1"/>
    <property type="molecule type" value="Genomic_DNA"/>
</dbReference>
<organism evidence="8 9">
    <name type="scientific">Paramecium sonneborni</name>
    <dbReference type="NCBI Taxonomy" id="65129"/>
    <lineage>
        <taxon>Eukaryota</taxon>
        <taxon>Sar</taxon>
        <taxon>Alveolata</taxon>
        <taxon>Ciliophora</taxon>
        <taxon>Intramacronucleata</taxon>
        <taxon>Oligohymenophorea</taxon>
        <taxon>Peniculida</taxon>
        <taxon>Parameciidae</taxon>
        <taxon>Paramecium</taxon>
    </lineage>
</organism>
<keyword evidence="3" id="KW-0808">Transferase</keyword>
<dbReference type="AlphaFoldDB" id="A0A8S1PUA2"/>
<keyword evidence="4" id="KW-0012">Acyltransferase</keyword>
<sequence>MGCCLYTSTHEPVQENNYQIIMPKSVTYLKVLKSQKSSCLYECGKHQYIYYLHPYSNFSIEILELLLDRGFVRNAKYFRKYNHHNSCCLGYNSRVNVQENLPTKKQKTIINNFIDDVIKKYPNLDFKEKSKLNKEDNQPQQVINKQLKQQSKKVQKIVNLEDVQELMNEIQIILISCCKMINEEIDQNLNFEIVNQYQLKIFENDDDLGYYTNHNLILYDQNIKLLKSKQIVQQQFNKMLGIKLNEKVIMKEYKLLQNKDGYFNILKIGREQQQRKKEGNKKQQNNEGKKKEKQEKGQVKEVLNQINVIDDQSFTLNDFKIGDMTIKIVDPYQSEENVTLYLNYMAQVHNSQSSLESFTNYYATRIILADQCIQNKSQNVKLILGQRFMEYQIKGKLIGCGVIELTKTQLLSEYLFYDPSLKPYSFGVFAAFVEMEYVRRVQKYFPNFKYSSLSYIISTCQAMNYKLQFKGLEIQCPDSYVWMKYNKEIKKLMKSNTSRLNKDVLIKMNKTYDLKECQIYTQNNYYQLSQLDQEKQNQIIWILNQNIDVLGEDLIKGLTFLY</sequence>
<evidence type="ECO:0000256" key="1">
    <source>
        <dbReference type="ARBA" id="ARBA00009991"/>
    </source>
</evidence>
<dbReference type="GO" id="GO:0005737">
    <property type="term" value="C:cytoplasm"/>
    <property type="evidence" value="ECO:0007669"/>
    <property type="project" value="TreeGrafter"/>
</dbReference>
<comment type="similarity">
    <text evidence="1">Belongs to the R-transferase family.</text>
</comment>
<dbReference type="InterPro" id="IPR007471">
    <property type="entry name" value="N-end_Aminoacyl_Trfase_N"/>
</dbReference>
<dbReference type="GO" id="GO:0004057">
    <property type="term" value="F:arginyl-tRNA--protein transferase activity"/>
    <property type="evidence" value="ECO:0007669"/>
    <property type="project" value="UniProtKB-EC"/>
</dbReference>
<evidence type="ECO:0000256" key="5">
    <source>
        <dbReference type="SAM" id="MobiDB-lite"/>
    </source>
</evidence>
<dbReference type="Pfam" id="PF04376">
    <property type="entry name" value="ATE_N"/>
    <property type="match status" value="1"/>
</dbReference>
<dbReference type="OrthoDB" id="74183at2759"/>
<name>A0A8S1PUA2_9CILI</name>
<accession>A0A8S1PUA2</accession>
<evidence type="ECO:0000256" key="3">
    <source>
        <dbReference type="ARBA" id="ARBA00022679"/>
    </source>
</evidence>
<evidence type="ECO:0000313" key="8">
    <source>
        <dbReference type="EMBL" id="CAD8106149.1"/>
    </source>
</evidence>
<reference evidence="8" key="1">
    <citation type="submission" date="2021-01" db="EMBL/GenBank/DDBJ databases">
        <authorList>
            <consortium name="Genoscope - CEA"/>
            <person name="William W."/>
        </authorList>
    </citation>
    <scope>NUCLEOTIDE SEQUENCE</scope>
</reference>
<protein>
    <recommendedName>
        <fullName evidence="2">arginyltransferase</fullName>
        <ecNumber evidence="2">2.3.2.8</ecNumber>
    </recommendedName>
</protein>
<dbReference type="InterPro" id="IPR007472">
    <property type="entry name" value="N-end_Aminoacyl_Trfase_C"/>
</dbReference>
<feature type="domain" description="N-end rule aminoacyl transferase C-terminal" evidence="7">
    <location>
        <begin position="336"/>
        <end position="476"/>
    </location>
</feature>
<evidence type="ECO:0000256" key="4">
    <source>
        <dbReference type="ARBA" id="ARBA00023315"/>
    </source>
</evidence>
<feature type="compositionally biased region" description="Basic and acidic residues" evidence="5">
    <location>
        <begin position="287"/>
        <end position="298"/>
    </location>
</feature>
<comment type="caution">
    <text evidence="8">The sequence shown here is derived from an EMBL/GenBank/DDBJ whole genome shotgun (WGS) entry which is preliminary data.</text>
</comment>
<proteinExistence type="inferred from homology"/>
<evidence type="ECO:0000313" key="9">
    <source>
        <dbReference type="Proteomes" id="UP000692954"/>
    </source>
</evidence>
<feature type="domain" description="N-end aminoacyl transferase N-terminal" evidence="6">
    <location>
        <begin position="37"/>
        <end position="107"/>
    </location>
</feature>